<dbReference type="RefSeq" id="WP_388111043.1">
    <property type="nucleotide sequence ID" value="NZ_JBIAHM010000011.1"/>
</dbReference>
<dbReference type="InterPro" id="IPR034139">
    <property type="entry name" value="TOPRIM_OLD"/>
</dbReference>
<accession>A0ABW6MBG6</accession>
<dbReference type="GO" id="GO:0016740">
    <property type="term" value="F:transferase activity"/>
    <property type="evidence" value="ECO:0007669"/>
    <property type="project" value="UniProtKB-KW"/>
</dbReference>
<evidence type="ECO:0000313" key="3">
    <source>
        <dbReference type="Proteomes" id="UP001601303"/>
    </source>
</evidence>
<comment type="caution">
    <text evidence="2">The sequence shown here is derived from an EMBL/GenBank/DDBJ whole genome shotgun (WGS) entry which is preliminary data.</text>
</comment>
<sequence>MVGMVSTGEMERFREAVAVWAAAGDPGDPARELAAELGVQVAVLLEGPSDVAAVDALATARGRDLPAEGVCVLSMGGAMNVGRYARLLGPSPSGLGLRLTGLCDERERPYYARAFDSVGAPQQGFFVCAADLEDELIRALGPTRVTELIDAEGDVRPLRTFLNQPAQQGRTVQQQLRRFFGTTSGRKIHYGRVLVEALAPDRTPTPLDDLLNTL</sequence>
<gene>
    <name evidence="2" type="ORF">ACFYNQ_30415</name>
</gene>
<keyword evidence="2" id="KW-0808">Transferase</keyword>
<protein>
    <submittedName>
        <fullName evidence="2">TOPRIM nucleotidyl transferase/hydrolase domain-containing protein</fullName>
    </submittedName>
</protein>
<dbReference type="Pfam" id="PF20469">
    <property type="entry name" value="OLD-like_TOPRIM"/>
    <property type="match status" value="1"/>
</dbReference>
<dbReference type="EMBL" id="JBIAHM010000011">
    <property type="protein sequence ID" value="MFE9602863.1"/>
    <property type="molecule type" value="Genomic_DNA"/>
</dbReference>
<proteinExistence type="predicted"/>
<feature type="domain" description="OLD protein-like TOPRIM" evidence="1">
    <location>
        <begin position="41"/>
        <end position="100"/>
    </location>
</feature>
<dbReference type="Proteomes" id="UP001601303">
    <property type="component" value="Unassembled WGS sequence"/>
</dbReference>
<keyword evidence="3" id="KW-1185">Reference proteome</keyword>
<reference evidence="2 3" key="1">
    <citation type="submission" date="2024-10" db="EMBL/GenBank/DDBJ databases">
        <title>The Natural Products Discovery Center: Release of the First 8490 Sequenced Strains for Exploring Actinobacteria Biosynthetic Diversity.</title>
        <authorList>
            <person name="Kalkreuter E."/>
            <person name="Kautsar S.A."/>
            <person name="Yang D."/>
            <person name="Bader C.D."/>
            <person name="Teijaro C.N."/>
            <person name="Fluegel L."/>
            <person name="Davis C.M."/>
            <person name="Simpson J.R."/>
            <person name="Lauterbach L."/>
            <person name="Steele A.D."/>
            <person name="Gui C."/>
            <person name="Meng S."/>
            <person name="Li G."/>
            <person name="Viehrig K."/>
            <person name="Ye F."/>
            <person name="Su P."/>
            <person name="Kiefer A.F."/>
            <person name="Nichols A."/>
            <person name="Cepeda A.J."/>
            <person name="Yan W."/>
            <person name="Fan B."/>
            <person name="Jiang Y."/>
            <person name="Adhikari A."/>
            <person name="Zheng C.-J."/>
            <person name="Schuster L."/>
            <person name="Cowan T.M."/>
            <person name="Smanski M.J."/>
            <person name="Chevrette M.G."/>
            <person name="De Carvalho L.P.S."/>
            <person name="Shen B."/>
        </authorList>
    </citation>
    <scope>NUCLEOTIDE SEQUENCE [LARGE SCALE GENOMIC DNA]</scope>
    <source>
        <strain evidence="2 3">NPDC006488</strain>
    </source>
</reference>
<organism evidence="2 3">
    <name type="scientific">Streptomyces hokutonensis</name>
    <dbReference type="NCBI Taxonomy" id="1306990"/>
    <lineage>
        <taxon>Bacteria</taxon>
        <taxon>Bacillati</taxon>
        <taxon>Actinomycetota</taxon>
        <taxon>Actinomycetes</taxon>
        <taxon>Kitasatosporales</taxon>
        <taxon>Streptomycetaceae</taxon>
        <taxon>Streptomyces</taxon>
    </lineage>
</organism>
<evidence type="ECO:0000259" key="1">
    <source>
        <dbReference type="Pfam" id="PF20469"/>
    </source>
</evidence>
<evidence type="ECO:0000313" key="2">
    <source>
        <dbReference type="EMBL" id="MFE9602863.1"/>
    </source>
</evidence>
<name>A0ABW6MBG6_9ACTN</name>